<sequence length="578" mass="64295">MARPNQELVDTLIGITGLPETFALQILQEHGGDLNRAVNAHFNDGDRAFARGTAVVGPGDDIMDIDEPLQHESSRNLNLPSLINPDFRGRVFDGAAEFTNIAPFVTHPSERRVSPIEVKKENGSPCHTGLPLTVEDATGRPQVRVDGHEADETIVIDDDGDDDAADNVPSASNAWDVRRTKPSAPFLNRMQEPDLDIEEEMIRAAIEASKREAEGTYSSEQFYFHGGSEGRSEFRNSNAQIGSSSFEGAGHQNSLRERVDHGKAETSSPEDEEFQKPLSEDERLGAGSSFIEGHTGILVNDTYHRQSSRRLTSGSVDSSTEVGEDVVSPPLRQGPQQFTNTNLPQIQQSDNGFHADEWGGISSAEHDEAVMLEAAMFGGIPETSEYNAFATHRVMQPNLNGNFEPYVRLEPRPPSPNLTAQRMLREQQDDEYLASLQADIEKAEARRLEEQAARDAALEEQKRKEEESLRKLDEEQELERQLVAKEASIPQDPSPDDVNAVNLLVRMPDGSRRGRRFLKSDKLKSLFDYIDIGRVVKPDTYRLVRPYPRRAFGDGDRILSLNELGLTSKQEALYLELV</sequence>
<feature type="region of interest" description="Disordered" evidence="2">
    <location>
        <begin position="228"/>
        <end position="282"/>
    </location>
</feature>
<dbReference type="EnsemblPlants" id="Kaladp0079s0079.1.v1.1">
    <property type="protein sequence ID" value="Kaladp0079s0079.1.v1.1"/>
    <property type="gene ID" value="Kaladp0079s0079.v1.1"/>
</dbReference>
<feature type="compositionally biased region" description="Basic and acidic residues" evidence="2">
    <location>
        <begin position="254"/>
        <end position="264"/>
    </location>
</feature>
<dbReference type="InterPro" id="IPR029071">
    <property type="entry name" value="Ubiquitin-like_domsf"/>
</dbReference>
<accession>A0A7N0UQF9</accession>
<dbReference type="Proteomes" id="UP000594263">
    <property type="component" value="Unplaced"/>
</dbReference>
<keyword evidence="1" id="KW-0833">Ubl conjugation pathway</keyword>
<dbReference type="Gene3D" id="3.10.20.90">
    <property type="entry name" value="Phosphatidylinositol 3-kinase Catalytic Subunit, Chain A, domain 1"/>
    <property type="match status" value="1"/>
</dbReference>
<dbReference type="Gramene" id="Kaladp0079s0079.1.v1.1">
    <property type="protein sequence ID" value="Kaladp0079s0079.1.v1.1"/>
    <property type="gene ID" value="Kaladp0079s0079.v1.1"/>
</dbReference>
<dbReference type="PROSITE" id="PS50033">
    <property type="entry name" value="UBX"/>
    <property type="match status" value="1"/>
</dbReference>
<dbReference type="CDD" id="cd01767">
    <property type="entry name" value="UBX"/>
    <property type="match status" value="1"/>
</dbReference>
<evidence type="ECO:0000259" key="3">
    <source>
        <dbReference type="PROSITE" id="PS50033"/>
    </source>
</evidence>
<dbReference type="Pfam" id="PF00789">
    <property type="entry name" value="UBX"/>
    <property type="match status" value="1"/>
</dbReference>
<dbReference type="SMART" id="SM00166">
    <property type="entry name" value="UBX"/>
    <property type="match status" value="1"/>
</dbReference>
<evidence type="ECO:0000256" key="1">
    <source>
        <dbReference type="ARBA" id="ARBA00022786"/>
    </source>
</evidence>
<dbReference type="PANTHER" id="PTHR23322">
    <property type="entry name" value="FAS-ASSOCIATED PROTEIN"/>
    <property type="match status" value="1"/>
</dbReference>
<dbReference type="SUPFAM" id="SSF54236">
    <property type="entry name" value="Ubiquitin-like"/>
    <property type="match status" value="1"/>
</dbReference>
<proteinExistence type="predicted"/>
<evidence type="ECO:0000313" key="4">
    <source>
        <dbReference type="EnsemblPlants" id="Kaladp0079s0079.1.v1.1"/>
    </source>
</evidence>
<protein>
    <recommendedName>
        <fullName evidence="3">UBX domain-containing protein</fullName>
    </recommendedName>
</protein>
<evidence type="ECO:0000313" key="5">
    <source>
        <dbReference type="Proteomes" id="UP000594263"/>
    </source>
</evidence>
<dbReference type="InterPro" id="IPR001012">
    <property type="entry name" value="UBX_dom"/>
</dbReference>
<dbReference type="Pfam" id="PF14555">
    <property type="entry name" value="UBA_4"/>
    <property type="match status" value="1"/>
</dbReference>
<name>A0A7N0UQF9_KALFE</name>
<dbReference type="InterPro" id="IPR009060">
    <property type="entry name" value="UBA-like_sf"/>
</dbReference>
<dbReference type="InterPro" id="IPR050730">
    <property type="entry name" value="UBX_domain-protein"/>
</dbReference>
<keyword evidence="5" id="KW-1185">Reference proteome</keyword>
<evidence type="ECO:0000256" key="2">
    <source>
        <dbReference type="SAM" id="MobiDB-lite"/>
    </source>
</evidence>
<feature type="region of interest" description="Disordered" evidence="2">
    <location>
        <begin position="305"/>
        <end position="337"/>
    </location>
</feature>
<reference evidence="4" key="1">
    <citation type="submission" date="2021-01" db="UniProtKB">
        <authorList>
            <consortium name="EnsemblPlants"/>
        </authorList>
    </citation>
    <scope>IDENTIFICATION</scope>
</reference>
<dbReference type="SUPFAM" id="SSF46934">
    <property type="entry name" value="UBA-like"/>
    <property type="match status" value="1"/>
</dbReference>
<dbReference type="GO" id="GO:0043130">
    <property type="term" value="F:ubiquitin binding"/>
    <property type="evidence" value="ECO:0007669"/>
    <property type="project" value="TreeGrafter"/>
</dbReference>
<feature type="compositionally biased region" description="Polar residues" evidence="2">
    <location>
        <begin position="235"/>
        <end position="246"/>
    </location>
</feature>
<feature type="region of interest" description="Disordered" evidence="2">
    <location>
        <begin position="451"/>
        <end position="476"/>
    </location>
</feature>
<feature type="domain" description="UBX" evidence="3">
    <location>
        <begin position="496"/>
        <end position="574"/>
    </location>
</feature>
<dbReference type="OMA" id="FMDIDDQ"/>
<dbReference type="PANTHER" id="PTHR23322:SF93">
    <property type="entry name" value="UBX DOMAIN-CONTAINING PROTEIN 8"/>
    <property type="match status" value="1"/>
</dbReference>
<organism evidence="4 5">
    <name type="scientific">Kalanchoe fedtschenkoi</name>
    <name type="common">Lavender scallops</name>
    <name type="synonym">South American air plant</name>
    <dbReference type="NCBI Taxonomy" id="63787"/>
    <lineage>
        <taxon>Eukaryota</taxon>
        <taxon>Viridiplantae</taxon>
        <taxon>Streptophyta</taxon>
        <taxon>Embryophyta</taxon>
        <taxon>Tracheophyta</taxon>
        <taxon>Spermatophyta</taxon>
        <taxon>Magnoliopsida</taxon>
        <taxon>eudicotyledons</taxon>
        <taxon>Gunneridae</taxon>
        <taxon>Pentapetalae</taxon>
        <taxon>Saxifragales</taxon>
        <taxon>Crassulaceae</taxon>
        <taxon>Kalanchoe</taxon>
    </lineage>
</organism>
<dbReference type="AlphaFoldDB" id="A0A7N0UQF9"/>
<feature type="compositionally biased region" description="Polar residues" evidence="2">
    <location>
        <begin position="309"/>
        <end position="321"/>
    </location>
</feature>